<proteinExistence type="inferred from homology"/>
<dbReference type="InterPro" id="IPR011032">
    <property type="entry name" value="GroES-like_sf"/>
</dbReference>
<evidence type="ECO:0000313" key="5">
    <source>
        <dbReference type="Proteomes" id="UP000214365"/>
    </source>
</evidence>
<reference evidence="4 5" key="1">
    <citation type="submission" date="2015-06" db="EMBL/GenBank/DDBJ databases">
        <title>Talaromyces atroroseus IBT 11181 draft genome.</title>
        <authorList>
            <person name="Rasmussen K.B."/>
            <person name="Rasmussen S."/>
            <person name="Petersen B."/>
            <person name="Sicheritz-Ponten T."/>
            <person name="Mortensen U.H."/>
            <person name="Thrane U."/>
        </authorList>
    </citation>
    <scope>NUCLEOTIDE SEQUENCE [LARGE SCALE GENOMIC DNA]</scope>
    <source>
        <strain evidence="4 5">IBT 11181</strain>
    </source>
</reference>
<dbReference type="InterPro" id="IPR020843">
    <property type="entry name" value="ER"/>
</dbReference>
<dbReference type="PANTHER" id="PTHR45348">
    <property type="entry name" value="HYPOTHETICAL OXIDOREDUCTASE (EUROFUNG)"/>
    <property type="match status" value="1"/>
</dbReference>
<dbReference type="Proteomes" id="UP000214365">
    <property type="component" value="Unassembled WGS sequence"/>
</dbReference>
<name>A0A225AYP0_TALAT</name>
<dbReference type="InterPro" id="IPR036291">
    <property type="entry name" value="NAD(P)-bd_dom_sf"/>
</dbReference>
<dbReference type="RefSeq" id="XP_020118738.1">
    <property type="nucleotide sequence ID" value="XM_020268462.1"/>
</dbReference>
<evidence type="ECO:0000256" key="2">
    <source>
        <dbReference type="ARBA" id="ARBA00023002"/>
    </source>
</evidence>
<dbReference type="SMART" id="SM00829">
    <property type="entry name" value="PKS_ER"/>
    <property type="match status" value="1"/>
</dbReference>
<evidence type="ECO:0000313" key="4">
    <source>
        <dbReference type="EMBL" id="OKL58617.1"/>
    </source>
</evidence>
<organism evidence="4 5">
    <name type="scientific">Talaromyces atroroseus</name>
    <dbReference type="NCBI Taxonomy" id="1441469"/>
    <lineage>
        <taxon>Eukaryota</taxon>
        <taxon>Fungi</taxon>
        <taxon>Dikarya</taxon>
        <taxon>Ascomycota</taxon>
        <taxon>Pezizomycotina</taxon>
        <taxon>Eurotiomycetes</taxon>
        <taxon>Eurotiomycetidae</taxon>
        <taxon>Eurotiales</taxon>
        <taxon>Trichocomaceae</taxon>
        <taxon>Talaromyces</taxon>
        <taxon>Talaromyces sect. Trachyspermi</taxon>
    </lineage>
</organism>
<dbReference type="InterPro" id="IPR047122">
    <property type="entry name" value="Trans-enoyl_RdTase-like"/>
</dbReference>
<gene>
    <name evidence="4" type="ORF">UA08_06169</name>
</gene>
<sequence>MATSNTMKALVLRPLTGSLAVEGATVPVPGPNQILIKVKAVGLNMVDVMNVDHPLALQEMRVVGSDFAGEVERVGEDVKTLHDPRVKIGARVAGFVQGANSANERPGAFAEYVVADYDLTWKVDDDLALENAAAVSMCALTAAQGLFYRIGFPCPFYGTSTFGDVEEPVYVFIYGATTNVGMYAAQLVRIAEETAGKKVKLIGAASASKHAELNREPFQYDLVVDYKDDNWPQRVRDATGGMGVSYAIDAVSVGSTVAKVESTLNSEGKFAAYRTPAIGGYDMSALKIKPVIGAVWEGLGAEINYHGATIPANPTARSFAAAFFRFIGQEPPSGFNILQPVPIRLMPGGLSKISFDGFAVLRRSPLVSKIGSDQNVEAHLRAK</sequence>
<keyword evidence="2" id="KW-0560">Oxidoreductase</keyword>
<dbReference type="SUPFAM" id="SSF50129">
    <property type="entry name" value="GroES-like"/>
    <property type="match status" value="1"/>
</dbReference>
<dbReference type="STRING" id="1441469.A0A225AYP0"/>
<dbReference type="OrthoDB" id="10257049at2759"/>
<dbReference type="Gene3D" id="3.40.50.720">
    <property type="entry name" value="NAD(P)-binding Rossmann-like Domain"/>
    <property type="match status" value="1"/>
</dbReference>
<dbReference type="GO" id="GO:0016651">
    <property type="term" value="F:oxidoreductase activity, acting on NAD(P)H"/>
    <property type="evidence" value="ECO:0007669"/>
    <property type="project" value="InterPro"/>
</dbReference>
<keyword evidence="5" id="KW-1185">Reference proteome</keyword>
<dbReference type="CDD" id="cd08249">
    <property type="entry name" value="enoyl_reductase_like"/>
    <property type="match status" value="1"/>
</dbReference>
<dbReference type="SUPFAM" id="SSF51735">
    <property type="entry name" value="NAD(P)-binding Rossmann-fold domains"/>
    <property type="match status" value="1"/>
</dbReference>
<dbReference type="PANTHER" id="PTHR45348:SF7">
    <property type="entry name" value="ZINC BINDING OXIDOREDUCTASE, PUTATIVE-RELATED"/>
    <property type="match status" value="1"/>
</dbReference>
<dbReference type="InterPro" id="IPR013154">
    <property type="entry name" value="ADH-like_N"/>
</dbReference>
<evidence type="ECO:0000259" key="3">
    <source>
        <dbReference type="SMART" id="SM00829"/>
    </source>
</evidence>
<dbReference type="Gene3D" id="3.90.180.10">
    <property type="entry name" value="Medium-chain alcohol dehydrogenases, catalytic domain"/>
    <property type="match status" value="1"/>
</dbReference>
<accession>A0A225AYP0</accession>
<comment type="caution">
    <text evidence="4">The sequence shown here is derived from an EMBL/GenBank/DDBJ whole genome shotgun (WGS) entry which is preliminary data.</text>
</comment>
<comment type="similarity">
    <text evidence="1">Belongs to the zinc-containing alcohol dehydrogenase family.</text>
</comment>
<protein>
    <recommendedName>
        <fullName evidence="3">Enoyl reductase (ER) domain-containing protein</fullName>
    </recommendedName>
</protein>
<evidence type="ECO:0000256" key="1">
    <source>
        <dbReference type="ARBA" id="ARBA00008072"/>
    </source>
</evidence>
<dbReference type="GeneID" id="31005925"/>
<dbReference type="Pfam" id="PF08240">
    <property type="entry name" value="ADH_N"/>
    <property type="match status" value="1"/>
</dbReference>
<feature type="domain" description="Enoyl reductase (ER)" evidence="3">
    <location>
        <begin position="17"/>
        <end position="338"/>
    </location>
</feature>
<dbReference type="AlphaFoldDB" id="A0A225AYP0"/>
<dbReference type="EMBL" id="LFMY01000009">
    <property type="protein sequence ID" value="OKL58617.1"/>
    <property type="molecule type" value="Genomic_DNA"/>
</dbReference>